<dbReference type="GO" id="GO:0033969">
    <property type="term" value="F:gamma-glutamyl-gamma-aminobutyrate hydrolase activity"/>
    <property type="evidence" value="ECO:0007669"/>
    <property type="project" value="TreeGrafter"/>
</dbReference>
<dbReference type="PANTHER" id="PTHR43235">
    <property type="entry name" value="GLUTAMINE AMIDOTRANSFERASE PB2B2.05-RELATED"/>
    <property type="match status" value="1"/>
</dbReference>
<dbReference type="EMBL" id="UGNY01000001">
    <property type="protein sequence ID" value="STX39685.1"/>
    <property type="molecule type" value="Genomic_DNA"/>
</dbReference>
<dbReference type="PANTHER" id="PTHR43235:SF1">
    <property type="entry name" value="GLUTAMINE AMIDOTRANSFERASE PB2B2.05-RELATED"/>
    <property type="match status" value="1"/>
</dbReference>
<dbReference type="PROSITE" id="PS51273">
    <property type="entry name" value="GATASE_TYPE_1"/>
    <property type="match status" value="1"/>
</dbReference>
<dbReference type="SUPFAM" id="SSF52317">
    <property type="entry name" value="Class I glutamine amidotransferase-like"/>
    <property type="match status" value="1"/>
</dbReference>
<dbReference type="EC" id="2.4.2.-" evidence="1"/>
<dbReference type="GO" id="GO:0005829">
    <property type="term" value="C:cytosol"/>
    <property type="evidence" value="ECO:0007669"/>
    <property type="project" value="TreeGrafter"/>
</dbReference>
<dbReference type="GO" id="GO:0016757">
    <property type="term" value="F:glycosyltransferase activity"/>
    <property type="evidence" value="ECO:0007669"/>
    <property type="project" value="UniProtKB-KW"/>
</dbReference>
<dbReference type="Gene3D" id="3.40.50.880">
    <property type="match status" value="1"/>
</dbReference>
<organism evidence="1 2">
    <name type="scientific">Legionella feeleii</name>
    <dbReference type="NCBI Taxonomy" id="453"/>
    <lineage>
        <taxon>Bacteria</taxon>
        <taxon>Pseudomonadati</taxon>
        <taxon>Pseudomonadota</taxon>
        <taxon>Gammaproteobacteria</taxon>
        <taxon>Legionellales</taxon>
        <taxon>Legionellaceae</taxon>
        <taxon>Legionella</taxon>
    </lineage>
</organism>
<name>A0A378IYR5_9GAMM</name>
<dbReference type="InterPro" id="IPR044668">
    <property type="entry name" value="PuuD-like"/>
</dbReference>
<accession>A0A378IYR5</accession>
<dbReference type="InterPro" id="IPR029062">
    <property type="entry name" value="Class_I_gatase-like"/>
</dbReference>
<dbReference type="SUPFAM" id="SSF141571">
    <property type="entry name" value="Pentapeptide repeat-like"/>
    <property type="match status" value="1"/>
</dbReference>
<dbReference type="Proteomes" id="UP000254033">
    <property type="component" value="Unassembled WGS sequence"/>
</dbReference>
<keyword evidence="1" id="KW-0328">Glycosyltransferase</keyword>
<reference evidence="1 2" key="1">
    <citation type="submission" date="2018-06" db="EMBL/GenBank/DDBJ databases">
        <authorList>
            <consortium name="Pathogen Informatics"/>
            <person name="Doyle S."/>
        </authorList>
    </citation>
    <scope>NUCLEOTIDE SEQUENCE [LARGE SCALE GENOMIC DNA]</scope>
    <source>
        <strain evidence="1 2">NCTC11978</strain>
    </source>
</reference>
<dbReference type="Pfam" id="PF00805">
    <property type="entry name" value="Pentapeptide"/>
    <property type="match status" value="1"/>
</dbReference>
<sequence>MRPISQPEFEKLLDNLAQKKKELGKGKKLSLADYLQTHGFLPVLENLNFTVPQKAVFQIPGKNADESMVTATQVLRRTDLFTELDFSGLGTIQNCSFDSCDLSGAKIENLNIENCSFNNTVLNKASIKNTQSYYCSFNGTSLDHSQLQQVVFRQCPVSHCSLNNLQVLDSVIWQNCPMDYVCIVGGATARDVIIRADDGLGVTELVTDKAIYFDKIRVKNSQPAILVSWNNSMPGVAGSLAETMLAARNLNPVRMDYCPTVNEVELDKEITELNQLASRKIDRLKADLLAKITAKNNHLLPLEIPLLFAEGWKKEKISFPMVMIETMREIHANEPTKFPQMAALYAYAKSMFDQVDGVLIPGGQDIDPRFYGQPLHLKTKLPNYLNGELSDARRDALEFSLVYIQQRASKPKPLCGICRGSQVIAASYNGTLYQDVGDPKRAAYLVEALIPKAATTQETALLSTQSRLIARSSRENLAVIFLHHQGYNLDTAHGLTATASTRTSSGFDIDTVAENLDQNICITQSHPEFAFDKGKDGNNGLSSKVSALAADGIFGQFEMRVRAYTQSQSKYQQLSYDLSVTARQSGFFNPTRAQTHHDLPVPSLTLTGR</sequence>
<keyword evidence="1" id="KW-0315">Glutamine amidotransferase</keyword>
<protein>
    <submittedName>
        <fullName evidence="1">Glutamine amidotransferase Rv2859c</fullName>
        <ecNumber evidence="1">2.4.2.-</ecNumber>
    </submittedName>
</protein>
<dbReference type="GO" id="GO:0006598">
    <property type="term" value="P:polyamine catabolic process"/>
    <property type="evidence" value="ECO:0007669"/>
    <property type="project" value="TreeGrafter"/>
</dbReference>
<dbReference type="Pfam" id="PF07722">
    <property type="entry name" value="Peptidase_C26"/>
    <property type="match status" value="1"/>
</dbReference>
<dbReference type="Gene3D" id="2.160.20.80">
    <property type="entry name" value="E3 ubiquitin-protein ligase SopA"/>
    <property type="match status" value="1"/>
</dbReference>
<proteinExistence type="predicted"/>
<dbReference type="InterPro" id="IPR001646">
    <property type="entry name" value="5peptide_repeat"/>
</dbReference>
<dbReference type="InterPro" id="IPR011697">
    <property type="entry name" value="Peptidase_C26"/>
</dbReference>
<evidence type="ECO:0000313" key="1">
    <source>
        <dbReference type="EMBL" id="STX39685.1"/>
    </source>
</evidence>
<keyword evidence="1" id="KW-0808">Transferase</keyword>
<evidence type="ECO:0000313" key="2">
    <source>
        <dbReference type="Proteomes" id="UP000254033"/>
    </source>
</evidence>
<dbReference type="AlphaFoldDB" id="A0A378IYR5"/>
<gene>
    <name evidence="1" type="ORF">NCTC11978_02890</name>
</gene>